<dbReference type="GO" id="GO:0032259">
    <property type="term" value="P:methylation"/>
    <property type="evidence" value="ECO:0007669"/>
    <property type="project" value="UniProtKB-KW"/>
</dbReference>
<organism evidence="2 3">
    <name type="scientific">Tindallia californiensis</name>
    <dbReference type="NCBI Taxonomy" id="159292"/>
    <lineage>
        <taxon>Bacteria</taxon>
        <taxon>Bacillati</taxon>
        <taxon>Bacillota</taxon>
        <taxon>Clostridia</taxon>
        <taxon>Peptostreptococcales</taxon>
        <taxon>Tindalliaceae</taxon>
        <taxon>Tindallia</taxon>
    </lineage>
</organism>
<dbReference type="STRING" id="159292.SAMN05192546_106129"/>
<dbReference type="PANTHER" id="PTHR37886:SF1">
    <property type="entry name" value="S-ADENOSYL-L-METHIONINE-DEPENDENT METHYLTRANSFERASES SUPERFAMILY PROTEIN"/>
    <property type="match status" value="1"/>
</dbReference>
<dbReference type="Gene3D" id="3.40.50.150">
    <property type="entry name" value="Vaccinia Virus protein VP39"/>
    <property type="match status" value="1"/>
</dbReference>
<dbReference type="Proteomes" id="UP000199230">
    <property type="component" value="Unassembled WGS sequence"/>
</dbReference>
<protein>
    <submittedName>
        <fullName evidence="2">Methyltransferase domain-containing protein</fullName>
    </submittedName>
</protein>
<feature type="domain" description="Methyltransferase type 12" evidence="1">
    <location>
        <begin position="2"/>
        <end position="103"/>
    </location>
</feature>
<keyword evidence="3" id="KW-1185">Reference proteome</keyword>
<dbReference type="RefSeq" id="WP_176968358.1">
    <property type="nucleotide sequence ID" value="NZ_FNPV01000006.1"/>
</dbReference>
<dbReference type="AlphaFoldDB" id="A0A1H3PC23"/>
<gene>
    <name evidence="2" type="ORF">SAMN05192546_106129</name>
</gene>
<dbReference type="Pfam" id="PF08242">
    <property type="entry name" value="Methyltransf_12"/>
    <property type="match status" value="1"/>
</dbReference>
<proteinExistence type="predicted"/>
<evidence type="ECO:0000313" key="3">
    <source>
        <dbReference type="Proteomes" id="UP000199230"/>
    </source>
</evidence>
<dbReference type="EMBL" id="FNPV01000006">
    <property type="protein sequence ID" value="SDY98621.1"/>
    <property type="molecule type" value="Genomic_DNA"/>
</dbReference>
<dbReference type="GO" id="GO:0008168">
    <property type="term" value="F:methyltransferase activity"/>
    <property type="evidence" value="ECO:0007669"/>
    <property type="project" value="UniProtKB-KW"/>
</dbReference>
<name>A0A1H3PC23_9FIRM</name>
<sequence length="231" mass="26615">MLDVGCGSLRAGRFFISYLDEGNYSGLEPNEWLINDAIKNQIGEDLIRIKKPKFAYNDQFETCGFETEFDYILAQSIFSHAGKDLITKALQNCKKVLKSRGVIAATFIEGESDYEGDGWVYPGCVVYKKETIIKMAQSEGLEIVKIPWFHPRQSWFLMSKDKDALPCQEDFKYLFGKVLLDEEFKEGTKTNESAISITNKEKNENTKSFSYKLKRSFKEHAHILKEMIIRK</sequence>
<dbReference type="SUPFAM" id="SSF53335">
    <property type="entry name" value="S-adenosyl-L-methionine-dependent methyltransferases"/>
    <property type="match status" value="1"/>
</dbReference>
<dbReference type="InterPro" id="IPR013217">
    <property type="entry name" value="Methyltransf_12"/>
</dbReference>
<dbReference type="PANTHER" id="PTHR37886">
    <property type="entry name" value="S-ADENOSYL-L-METHIONINE-DEPENDENT METHYLTRANSFERASES SUPERFAMILY PROTEIN"/>
    <property type="match status" value="1"/>
</dbReference>
<dbReference type="InterPro" id="IPR029063">
    <property type="entry name" value="SAM-dependent_MTases_sf"/>
</dbReference>
<evidence type="ECO:0000259" key="1">
    <source>
        <dbReference type="Pfam" id="PF08242"/>
    </source>
</evidence>
<evidence type="ECO:0000313" key="2">
    <source>
        <dbReference type="EMBL" id="SDY98621.1"/>
    </source>
</evidence>
<dbReference type="CDD" id="cd02440">
    <property type="entry name" value="AdoMet_MTases"/>
    <property type="match status" value="1"/>
</dbReference>
<keyword evidence="2" id="KW-0808">Transferase</keyword>
<keyword evidence="2" id="KW-0489">Methyltransferase</keyword>
<accession>A0A1H3PC23</accession>
<reference evidence="2 3" key="1">
    <citation type="submission" date="2016-10" db="EMBL/GenBank/DDBJ databases">
        <authorList>
            <person name="de Groot N.N."/>
        </authorList>
    </citation>
    <scope>NUCLEOTIDE SEQUENCE [LARGE SCALE GENOMIC DNA]</scope>
    <source>
        <strain evidence="2 3">APO</strain>
    </source>
</reference>